<accession>A0A6J7X5G2</accession>
<reference evidence="1" key="1">
    <citation type="submission" date="2020-05" db="EMBL/GenBank/DDBJ databases">
        <authorList>
            <person name="Chiriac C."/>
            <person name="Salcher M."/>
            <person name="Ghai R."/>
            <person name="Kavagutti S V."/>
        </authorList>
    </citation>
    <scope>NUCLEOTIDE SEQUENCE</scope>
</reference>
<proteinExistence type="predicted"/>
<organism evidence="1">
    <name type="scientific">uncultured Caudovirales phage</name>
    <dbReference type="NCBI Taxonomy" id="2100421"/>
    <lineage>
        <taxon>Viruses</taxon>
        <taxon>Duplodnaviria</taxon>
        <taxon>Heunggongvirae</taxon>
        <taxon>Uroviricota</taxon>
        <taxon>Caudoviricetes</taxon>
        <taxon>Peduoviridae</taxon>
        <taxon>Maltschvirus</taxon>
        <taxon>Maltschvirus maltsch</taxon>
    </lineage>
</organism>
<name>A0A6J7X5G2_9CAUD</name>
<gene>
    <name evidence="1" type="ORF">UFOVP739_11</name>
</gene>
<evidence type="ECO:0000313" key="1">
    <source>
        <dbReference type="EMBL" id="CAB5224817.1"/>
    </source>
</evidence>
<dbReference type="EMBL" id="LR798340">
    <property type="protein sequence ID" value="CAB5224817.1"/>
    <property type="molecule type" value="Genomic_DNA"/>
</dbReference>
<protein>
    <submittedName>
        <fullName evidence="1">Uncharacterized protein</fullName>
    </submittedName>
</protein>
<sequence length="45" mass="5090">MSTATATNRPLIQIDDLVREMTDDEYSAYLDQQANAQPLFGIENE</sequence>